<name>A0A0P1KU28_9SACH</name>
<feature type="compositionally biased region" description="Acidic residues" evidence="9">
    <location>
        <begin position="254"/>
        <end position="271"/>
    </location>
</feature>
<organism evidence="10 11">
    <name type="scientific">Lachancea quebecensis</name>
    <dbReference type="NCBI Taxonomy" id="1654605"/>
    <lineage>
        <taxon>Eukaryota</taxon>
        <taxon>Fungi</taxon>
        <taxon>Dikarya</taxon>
        <taxon>Ascomycota</taxon>
        <taxon>Saccharomycotina</taxon>
        <taxon>Saccharomycetes</taxon>
        <taxon>Saccharomycetales</taxon>
        <taxon>Saccharomycetaceae</taxon>
        <taxon>Lachancea</taxon>
    </lineage>
</organism>
<evidence type="ECO:0000256" key="1">
    <source>
        <dbReference type="ARBA" id="ARBA00004123"/>
    </source>
</evidence>
<keyword evidence="11" id="KW-1185">Reference proteome</keyword>
<dbReference type="Proteomes" id="UP000236544">
    <property type="component" value="Unassembled WGS sequence"/>
</dbReference>
<feature type="region of interest" description="Disordered" evidence="9">
    <location>
        <begin position="1"/>
        <end position="20"/>
    </location>
</feature>
<dbReference type="InterPro" id="IPR019258">
    <property type="entry name" value="Mediator_Med4"/>
</dbReference>
<dbReference type="GO" id="GO:0070847">
    <property type="term" value="C:core mediator complex"/>
    <property type="evidence" value="ECO:0007669"/>
    <property type="project" value="TreeGrafter"/>
</dbReference>
<dbReference type="GO" id="GO:0016592">
    <property type="term" value="C:mediator complex"/>
    <property type="evidence" value="ECO:0007669"/>
    <property type="project" value="InterPro"/>
</dbReference>
<comment type="similarity">
    <text evidence="2 8">Belongs to the Mediator complex subunit 4 family.</text>
</comment>
<evidence type="ECO:0000256" key="8">
    <source>
        <dbReference type="RuleBase" id="RU364141"/>
    </source>
</evidence>
<keyword evidence="4 8" id="KW-0805">Transcription regulation</keyword>
<comment type="function">
    <text evidence="8">Component of the Mediator complex, a coactivator involved in the regulated transcription of nearly all RNA polymerase II-dependent genes. Mediator functions as a bridge to convey information from gene-specific regulatory proteins to the basal RNA polymerase II transcription machinery. Mediator is recruited to promoters by direct interactions with regulatory proteins and serves as a scaffold for the assembly of a functional preinitiation complex with RNA polymerase II and the general transcription factors.</text>
</comment>
<keyword evidence="5 8" id="KW-0804">Transcription</keyword>
<feature type="region of interest" description="Disordered" evidence="9">
    <location>
        <begin position="186"/>
        <end position="271"/>
    </location>
</feature>
<dbReference type="PANTHER" id="PTHR13208:SF2">
    <property type="entry name" value="MEDIATOR OF RNA POLYMERASE II TRANSCRIPTION SUBUNIT 4"/>
    <property type="match status" value="1"/>
</dbReference>
<evidence type="ECO:0000256" key="5">
    <source>
        <dbReference type="ARBA" id="ARBA00023163"/>
    </source>
</evidence>
<keyword evidence="8" id="KW-0010">Activator</keyword>
<evidence type="ECO:0000256" key="2">
    <source>
        <dbReference type="ARBA" id="ARBA00009626"/>
    </source>
</evidence>
<dbReference type="OrthoDB" id="1929813at2759"/>
<accession>A0A0P1KU28</accession>
<dbReference type="GO" id="GO:0006357">
    <property type="term" value="P:regulation of transcription by RNA polymerase II"/>
    <property type="evidence" value="ECO:0007669"/>
    <property type="project" value="InterPro"/>
</dbReference>
<proteinExistence type="inferred from homology"/>
<evidence type="ECO:0000313" key="11">
    <source>
        <dbReference type="Proteomes" id="UP000236544"/>
    </source>
</evidence>
<evidence type="ECO:0000256" key="7">
    <source>
        <dbReference type="ARBA" id="ARBA00031257"/>
    </source>
</evidence>
<dbReference type="PANTHER" id="PTHR13208">
    <property type="entry name" value="MEDIATOR OF RNA POLYMERASE II TRANSCRIPTION SUBUNIT 4"/>
    <property type="match status" value="1"/>
</dbReference>
<dbReference type="EMBL" id="LN890530">
    <property type="protein sequence ID" value="CUS22609.1"/>
    <property type="molecule type" value="Genomic_DNA"/>
</dbReference>
<feature type="compositionally biased region" description="Basic and acidic residues" evidence="9">
    <location>
        <begin position="201"/>
        <end position="216"/>
    </location>
</feature>
<evidence type="ECO:0000256" key="6">
    <source>
        <dbReference type="ARBA" id="ARBA00023242"/>
    </source>
</evidence>
<reference evidence="11" key="1">
    <citation type="submission" date="2015-10" db="EMBL/GenBank/DDBJ databases">
        <authorList>
            <person name="Devillers H."/>
        </authorList>
    </citation>
    <scope>NUCLEOTIDE SEQUENCE [LARGE SCALE GENOMIC DNA]</scope>
</reference>
<evidence type="ECO:0000256" key="4">
    <source>
        <dbReference type="ARBA" id="ARBA00023015"/>
    </source>
</evidence>
<evidence type="ECO:0000256" key="3">
    <source>
        <dbReference type="ARBA" id="ARBA00020629"/>
    </source>
</evidence>
<feature type="compositionally biased region" description="Basic and acidic residues" evidence="9">
    <location>
        <begin position="225"/>
        <end position="235"/>
    </location>
</feature>
<sequence length="271" mass="30906">MSTSMSHRNPGHDRSDSVENPLSKVQVYNDICEFEETLGKLVASVDRFNPDLELTRTLIEVDKRLYKSLECLPKYDEIDTRARALDEEHRHTDEKTVRILETLTECGSDLNALPMLEQVEFERETMLKQREKVFTDVLLDYAMKLAKFTHVPPTFDKGTVGPNNFVWPAEDAMRRGMLAIASLRASEDTNLQEKQASSEQKSSEESSEKSSEKSSENNEAQNDTRSAETKEEPIARRPSFGFDESGAKDHESEKADDDIDLDLDLFNSEEF</sequence>
<evidence type="ECO:0000313" key="10">
    <source>
        <dbReference type="EMBL" id="CUS22609.1"/>
    </source>
</evidence>
<comment type="subunit">
    <text evidence="8">Component of the Mediator complex.</text>
</comment>
<keyword evidence="6 8" id="KW-0539">Nucleus</keyword>
<evidence type="ECO:0000256" key="9">
    <source>
        <dbReference type="SAM" id="MobiDB-lite"/>
    </source>
</evidence>
<protein>
    <recommendedName>
        <fullName evidence="3 8">Mediator of RNA polymerase II transcription subunit 4</fullName>
    </recommendedName>
    <alternativeName>
        <fullName evidence="7 8">Mediator complex subunit 4</fullName>
    </alternativeName>
</protein>
<dbReference type="AlphaFoldDB" id="A0A0P1KU28"/>
<dbReference type="Pfam" id="PF10018">
    <property type="entry name" value="Med4"/>
    <property type="match status" value="1"/>
</dbReference>
<comment type="subcellular location">
    <subcellularLocation>
        <location evidence="1 8">Nucleus</location>
    </subcellularLocation>
</comment>
<gene>
    <name evidence="8" type="primary">MED4</name>
    <name evidence="10" type="ORF">LAQU0_S06e01926g</name>
</gene>
<dbReference type="GO" id="GO:0003712">
    <property type="term" value="F:transcription coregulator activity"/>
    <property type="evidence" value="ECO:0007669"/>
    <property type="project" value="InterPro"/>
</dbReference>